<protein>
    <submittedName>
        <fullName evidence="8">Uncharacterized protein</fullName>
    </submittedName>
</protein>
<feature type="region of interest" description="Disordered" evidence="6">
    <location>
        <begin position="1"/>
        <end position="113"/>
    </location>
</feature>
<proteinExistence type="predicted"/>
<dbReference type="OrthoDB" id="5344169at2759"/>
<dbReference type="VEuPathDB" id="AmoebaDB:NF0100440"/>
<dbReference type="GO" id="GO:0005886">
    <property type="term" value="C:plasma membrane"/>
    <property type="evidence" value="ECO:0007669"/>
    <property type="project" value="UniProtKB-SubCell"/>
</dbReference>
<dbReference type="InterPro" id="IPR036259">
    <property type="entry name" value="MFS_trans_sf"/>
</dbReference>
<feature type="transmembrane region" description="Helical" evidence="7">
    <location>
        <begin position="542"/>
        <end position="563"/>
    </location>
</feature>
<keyword evidence="5 7" id="KW-0472">Membrane</keyword>
<accession>A0A6A5BMS7</accession>
<feature type="region of interest" description="Disordered" evidence="6">
    <location>
        <begin position="145"/>
        <end position="170"/>
    </location>
</feature>
<dbReference type="AlphaFoldDB" id="A0A6A5BMS7"/>
<feature type="transmembrane region" description="Helical" evidence="7">
    <location>
        <begin position="570"/>
        <end position="587"/>
    </location>
</feature>
<evidence type="ECO:0000313" key="8">
    <source>
        <dbReference type="EMBL" id="KAF0974875.1"/>
    </source>
</evidence>
<evidence type="ECO:0000313" key="9">
    <source>
        <dbReference type="Proteomes" id="UP000444721"/>
    </source>
</evidence>
<evidence type="ECO:0000256" key="5">
    <source>
        <dbReference type="ARBA" id="ARBA00023136"/>
    </source>
</evidence>
<reference evidence="8 9" key="1">
    <citation type="journal article" date="2019" name="Sci. Rep.">
        <title>Nanopore sequencing improves the draft genome of the human pathogenic amoeba Naegleria fowleri.</title>
        <authorList>
            <person name="Liechti N."/>
            <person name="Schurch N."/>
            <person name="Bruggmann R."/>
            <person name="Wittwer M."/>
        </authorList>
    </citation>
    <scope>NUCLEOTIDE SEQUENCE [LARGE SCALE GENOMIC DNA]</scope>
    <source>
        <strain evidence="8 9">ATCC 30894</strain>
    </source>
</reference>
<dbReference type="VEuPathDB" id="AmoebaDB:NfTy_076450"/>
<feature type="transmembrane region" description="Helical" evidence="7">
    <location>
        <begin position="345"/>
        <end position="367"/>
    </location>
</feature>
<feature type="transmembrane region" description="Helical" evidence="7">
    <location>
        <begin position="277"/>
        <end position="301"/>
    </location>
</feature>
<gene>
    <name evidence="8" type="ORF">FDP41_006349</name>
</gene>
<dbReference type="Proteomes" id="UP000444721">
    <property type="component" value="Unassembled WGS sequence"/>
</dbReference>
<comment type="caution">
    <text evidence="8">The sequence shown here is derived from an EMBL/GenBank/DDBJ whole genome shotgun (WGS) entry which is preliminary data.</text>
</comment>
<dbReference type="SUPFAM" id="SSF103473">
    <property type="entry name" value="MFS general substrate transporter"/>
    <property type="match status" value="1"/>
</dbReference>
<dbReference type="PANTHER" id="PTHR23513:SF6">
    <property type="entry name" value="MAJOR FACILITATOR SUPERFAMILY ASSOCIATED DOMAIN-CONTAINING PROTEIN"/>
    <property type="match status" value="1"/>
</dbReference>
<feature type="compositionally biased region" description="Basic residues" evidence="6">
    <location>
        <begin position="93"/>
        <end position="104"/>
    </location>
</feature>
<comment type="subcellular location">
    <subcellularLocation>
        <location evidence="1">Cell membrane</location>
        <topology evidence="1">Multi-pass membrane protein</topology>
    </subcellularLocation>
</comment>
<evidence type="ECO:0000256" key="6">
    <source>
        <dbReference type="SAM" id="MobiDB-lite"/>
    </source>
</evidence>
<feature type="compositionally biased region" description="Basic and acidic residues" evidence="6">
    <location>
        <begin position="1"/>
        <end position="10"/>
    </location>
</feature>
<organism evidence="8 9">
    <name type="scientific">Naegleria fowleri</name>
    <name type="common">Brain eating amoeba</name>
    <dbReference type="NCBI Taxonomy" id="5763"/>
    <lineage>
        <taxon>Eukaryota</taxon>
        <taxon>Discoba</taxon>
        <taxon>Heterolobosea</taxon>
        <taxon>Tetramitia</taxon>
        <taxon>Eutetramitia</taxon>
        <taxon>Vahlkampfiidae</taxon>
        <taxon>Naegleria</taxon>
    </lineage>
</organism>
<feature type="transmembrane region" description="Helical" evidence="7">
    <location>
        <begin position="599"/>
        <end position="619"/>
    </location>
</feature>
<feature type="transmembrane region" description="Helical" evidence="7">
    <location>
        <begin position="416"/>
        <end position="436"/>
    </location>
</feature>
<feature type="transmembrane region" description="Helical" evidence="7">
    <location>
        <begin position="240"/>
        <end position="257"/>
    </location>
</feature>
<feature type="compositionally biased region" description="Basic and acidic residues" evidence="6">
    <location>
        <begin position="717"/>
        <end position="728"/>
    </location>
</feature>
<feature type="transmembrane region" description="Helical" evidence="7">
    <location>
        <begin position="313"/>
        <end position="333"/>
    </location>
</feature>
<keyword evidence="2" id="KW-1003">Cell membrane</keyword>
<feature type="compositionally biased region" description="Polar residues" evidence="6">
    <location>
        <begin position="730"/>
        <end position="742"/>
    </location>
</feature>
<evidence type="ECO:0000256" key="4">
    <source>
        <dbReference type="ARBA" id="ARBA00022989"/>
    </source>
</evidence>
<feature type="transmembrane region" description="Helical" evidence="7">
    <location>
        <begin position="650"/>
        <end position="670"/>
    </location>
</feature>
<name>A0A6A5BMS7_NAEFO</name>
<dbReference type="RefSeq" id="XP_044559588.1">
    <property type="nucleotide sequence ID" value="XM_044709974.1"/>
</dbReference>
<dbReference type="GeneID" id="68113567"/>
<evidence type="ECO:0000256" key="7">
    <source>
        <dbReference type="SAM" id="Phobius"/>
    </source>
</evidence>
<feature type="compositionally biased region" description="Low complexity" evidence="6">
    <location>
        <begin position="21"/>
        <end position="39"/>
    </location>
</feature>
<feature type="transmembrane region" description="Helical" evidence="7">
    <location>
        <begin position="504"/>
        <end position="522"/>
    </location>
</feature>
<feature type="transmembrane region" description="Helical" evidence="7">
    <location>
        <begin position="682"/>
        <end position="704"/>
    </location>
</feature>
<feature type="region of interest" description="Disordered" evidence="6">
    <location>
        <begin position="710"/>
        <end position="756"/>
    </location>
</feature>
<dbReference type="PANTHER" id="PTHR23513">
    <property type="entry name" value="INTEGRAL MEMBRANE EFFLUX PROTEIN-RELATED"/>
    <property type="match status" value="1"/>
</dbReference>
<evidence type="ECO:0000256" key="2">
    <source>
        <dbReference type="ARBA" id="ARBA00022475"/>
    </source>
</evidence>
<feature type="transmembrane region" description="Helical" evidence="7">
    <location>
        <begin position="387"/>
        <end position="410"/>
    </location>
</feature>
<evidence type="ECO:0000256" key="1">
    <source>
        <dbReference type="ARBA" id="ARBA00004651"/>
    </source>
</evidence>
<evidence type="ECO:0000256" key="3">
    <source>
        <dbReference type="ARBA" id="ARBA00022692"/>
    </source>
</evidence>
<keyword evidence="4 7" id="KW-1133">Transmembrane helix</keyword>
<keyword evidence="3 7" id="KW-0812">Transmembrane</keyword>
<sequence length="756" mass="83768">MQPLHSREEYVGLSSADQPESNLENHSNMNINNNQIEDNGLAATPSRTLSSESIEMDESAPLETQERAERIASTIHSSSRNDEPHQAPSDLRHNHHHSGHHGTSTHHPEPSHLHRGETILDRLDDVLDISHNENVLSSVLMTEHHLRRSHDHQQKAHHHQTPALEDAPSQSKVCDNADLVIDQNTTFPPSSTTTSEVSMLDNKLESSFNDLKVTAEGEVATTSEKGPKSAAAKALLRKRIINLILFFLGTMCFKFSYETLSGAIGLTILTRLENHPLGATTILSLLTITFGISQSISSTLVEGFLKQVRATRLYSMALLFFSLLILTMIVLEATTGGTLTEAGYWSPWIIFPIYVFIGFSIGVIEVVRKIIPASILGNSKSVTLKRLNASIHIIYECAGTVGAFLSSVFIEKLGSIYALCHMPLFFTVGAVFLFFISVKGLQQSEDQTETVNPSASATDMSGLTSPRPTWSQRVKSFMVRVGVIVKNYFKSMFIGAKIVLANRYYIWLIPCFVLPQTLHRLIENIFLPAYAKMILKKGSYSGIMLGGSNFGELLGAGLLFLLAKKVKKPTIWILMDALFLNLMWIFPFLTFDETTNNNLIFAICIVPAMVLTSGSYAAGDCTQIAYIQSTLSDEVNEQTGVNELAAVMSFLYSCYIIITTFVVFGLSQGIDRFNAEKRPEFGFMTICIVLTVLSVIISTIYLLFAKVKPSKEEEEEQQQKEAETKEFSENPINDSSRVNSVEQLAPKEESSVAVHV</sequence>
<dbReference type="VEuPathDB" id="AmoebaDB:FDP41_006349"/>
<feature type="compositionally biased region" description="Basic residues" evidence="6">
    <location>
        <begin position="145"/>
        <end position="160"/>
    </location>
</feature>
<keyword evidence="9" id="KW-1185">Reference proteome</keyword>
<dbReference type="EMBL" id="VFQX01000051">
    <property type="protein sequence ID" value="KAF0974875.1"/>
    <property type="molecule type" value="Genomic_DNA"/>
</dbReference>
<dbReference type="OMA" id="TICIVMS"/>